<dbReference type="HOGENOM" id="CLU_3383739_0_0_6"/>
<dbReference type="AlphaFoldDB" id="B8CJB4"/>
<evidence type="ECO:0000313" key="2">
    <source>
        <dbReference type="Proteomes" id="UP000000753"/>
    </source>
</evidence>
<keyword evidence="2" id="KW-1185">Reference proteome</keyword>
<organism evidence="1 2">
    <name type="scientific">Shewanella piezotolerans (strain WP3 / JCM 13877)</name>
    <dbReference type="NCBI Taxonomy" id="225849"/>
    <lineage>
        <taxon>Bacteria</taxon>
        <taxon>Pseudomonadati</taxon>
        <taxon>Pseudomonadota</taxon>
        <taxon>Gammaproteobacteria</taxon>
        <taxon>Alteromonadales</taxon>
        <taxon>Shewanellaceae</taxon>
        <taxon>Shewanella</taxon>
    </lineage>
</organism>
<accession>B8CJB4</accession>
<sequence length="33" mass="3737">MVANNMRCRNLVSAKTQKANLSARFSNNQVRLT</sequence>
<reference evidence="1 2" key="1">
    <citation type="journal article" date="2008" name="PLoS ONE">
        <title>Environmental adaptation: genomic analysis of the piezotolerant and psychrotolerant deep-sea iron reducing bacterium Shewanella piezotolerans WP3.</title>
        <authorList>
            <person name="Wang F."/>
            <person name="Wang J."/>
            <person name="Jian H."/>
            <person name="Zhang B."/>
            <person name="Li S."/>
            <person name="Wang F."/>
            <person name="Zeng X."/>
            <person name="Gao L."/>
            <person name="Bartlett D.H."/>
            <person name="Yu J."/>
            <person name="Hu S."/>
            <person name="Xiao X."/>
        </authorList>
    </citation>
    <scope>NUCLEOTIDE SEQUENCE [LARGE SCALE GENOMIC DNA]</scope>
    <source>
        <strain evidence="2">WP3 / JCM 13877</strain>
    </source>
</reference>
<name>B8CJB4_SHEPW</name>
<dbReference type="EMBL" id="CP000472">
    <property type="protein sequence ID" value="ACJ27876.1"/>
    <property type="molecule type" value="Genomic_DNA"/>
</dbReference>
<proteinExistence type="predicted"/>
<evidence type="ECO:0000313" key="1">
    <source>
        <dbReference type="EMBL" id="ACJ27876.1"/>
    </source>
</evidence>
<dbReference type="Proteomes" id="UP000000753">
    <property type="component" value="Chromosome"/>
</dbReference>
<dbReference type="KEGG" id="swp:swp_1076"/>
<protein>
    <submittedName>
        <fullName evidence="1">Uncharacterized protein</fullName>
    </submittedName>
</protein>
<gene>
    <name evidence="1" type="ordered locus">swp_1076</name>
</gene>